<sequence>MKENQISTGRFIDGKEIFAVELTNSLGSKVKIYNYGAIVSEFIVKNGHGEQQDVILGFNDIDGYLNEDYLAEYPYLGVIVGRYSNRIKDGKYSIDGKDYQMEQSLHGGVAGFDKKVWDILPTIDPSLTLQYISPAGEESFPGNLTVQLTFKLSDEDELILDYKAVTDAPTPINLTHHSYFNLNKNGGNVGDHHLRMPASNYLEQDANYVVTGKLIPVEGTIHDFLGGKKIGQDWDPKEGYDQSYVLDKPYGHLGLAAEATEASSGLKLEVYTTEPVAHFYTSKYLNTADSKDHKGYKPFEAFCVETQHYPNGINVSEFPTTILRPGETYAQTTIFKLSH</sequence>
<feature type="binding site" evidence="11">
    <location>
        <begin position="85"/>
        <end position="86"/>
    </location>
    <ligand>
        <name>beta-D-galactose</name>
        <dbReference type="ChEBI" id="CHEBI:27667"/>
    </ligand>
</feature>
<evidence type="ECO:0000256" key="9">
    <source>
        <dbReference type="PIRSR" id="PIRSR005096-1"/>
    </source>
</evidence>
<dbReference type="InterPro" id="IPR011013">
    <property type="entry name" value="Gal_mutarotase_sf_dom"/>
</dbReference>
<evidence type="ECO:0000256" key="4">
    <source>
        <dbReference type="ARBA" id="ARBA00011245"/>
    </source>
</evidence>
<dbReference type="InterPro" id="IPR015443">
    <property type="entry name" value="Aldose_1-epimerase"/>
</dbReference>
<dbReference type="CDD" id="cd09019">
    <property type="entry name" value="galactose_mutarotase_like"/>
    <property type="match status" value="1"/>
</dbReference>
<dbReference type="EMBL" id="JACHCC010000016">
    <property type="protein sequence ID" value="MBB6502828.1"/>
    <property type="molecule type" value="Genomic_DNA"/>
</dbReference>
<dbReference type="InterPro" id="IPR008183">
    <property type="entry name" value="Aldose_1/G6P_1-epimerase"/>
</dbReference>
<dbReference type="GO" id="GO:0030246">
    <property type="term" value="F:carbohydrate binding"/>
    <property type="evidence" value="ECO:0007669"/>
    <property type="project" value="InterPro"/>
</dbReference>
<dbReference type="GO" id="GO:0004034">
    <property type="term" value="F:aldose 1-epimerase activity"/>
    <property type="evidence" value="ECO:0007669"/>
    <property type="project" value="UniProtKB-EC"/>
</dbReference>
<evidence type="ECO:0000256" key="2">
    <source>
        <dbReference type="ARBA" id="ARBA00005028"/>
    </source>
</evidence>
<feature type="binding site" evidence="10">
    <location>
        <position position="241"/>
    </location>
    <ligand>
        <name>beta-D-galactose</name>
        <dbReference type="ChEBI" id="CHEBI:27667"/>
    </ligand>
</feature>
<dbReference type="InterPro" id="IPR014718">
    <property type="entry name" value="GH-type_carb-bd"/>
</dbReference>
<dbReference type="PANTHER" id="PTHR10091">
    <property type="entry name" value="ALDOSE-1-EPIMERASE"/>
    <property type="match status" value="1"/>
</dbReference>
<evidence type="ECO:0000256" key="6">
    <source>
        <dbReference type="ARBA" id="ARBA00023235"/>
    </source>
</evidence>
<comment type="subunit">
    <text evidence="4">Monomer.</text>
</comment>
<feature type="binding site" evidence="11">
    <location>
        <begin position="177"/>
        <end position="179"/>
    </location>
    <ligand>
        <name>beta-D-galactose</name>
        <dbReference type="ChEBI" id="CHEBI:27667"/>
    </ligand>
</feature>
<protein>
    <recommendedName>
        <fullName evidence="8">Aldose 1-epimerase</fullName>
        <ecNumber evidence="8">5.1.3.3</ecNumber>
    </recommendedName>
</protein>
<dbReference type="RefSeq" id="WP_184629074.1">
    <property type="nucleotide sequence ID" value="NZ_JACHCC010000016.1"/>
</dbReference>
<proteinExistence type="inferred from homology"/>
<comment type="caution">
    <text evidence="12">The sequence shown here is derived from an EMBL/GenBank/DDBJ whole genome shotgun (WGS) entry which is preliminary data.</text>
</comment>
<evidence type="ECO:0000256" key="8">
    <source>
        <dbReference type="PIRNR" id="PIRNR005096"/>
    </source>
</evidence>
<comment type="pathway">
    <text evidence="2 8">Carbohydrate metabolism; hexose metabolism.</text>
</comment>
<dbReference type="Proteomes" id="UP000521017">
    <property type="component" value="Unassembled WGS sequence"/>
</dbReference>
<keyword evidence="7 8" id="KW-0119">Carbohydrate metabolism</keyword>
<keyword evidence="6 8" id="KW-0413">Isomerase</keyword>
<comment type="cofactor">
    <cofactor evidence="1">
        <name>Ca(2+)</name>
        <dbReference type="ChEBI" id="CHEBI:29108"/>
    </cofactor>
</comment>
<reference evidence="12 13" key="1">
    <citation type="submission" date="2020-08" db="EMBL/GenBank/DDBJ databases">
        <title>Genomic Encyclopedia of Type Strains, Phase IV (KMG-V): Genome sequencing to study the core and pangenomes of soil and plant-associated prokaryotes.</title>
        <authorList>
            <person name="Whitman W."/>
        </authorList>
    </citation>
    <scope>NUCLEOTIDE SEQUENCE [LARGE SCALE GENOMIC DNA]</scope>
    <source>
        <strain evidence="12 13">M2T3</strain>
    </source>
</reference>
<evidence type="ECO:0000256" key="10">
    <source>
        <dbReference type="PIRSR" id="PIRSR005096-2"/>
    </source>
</evidence>
<dbReference type="EC" id="5.1.3.3" evidence="8"/>
<evidence type="ECO:0000256" key="11">
    <source>
        <dbReference type="PIRSR" id="PIRSR005096-3"/>
    </source>
</evidence>
<gene>
    <name evidence="12" type="ORF">HDF25_005011</name>
</gene>
<dbReference type="PANTHER" id="PTHR10091:SF0">
    <property type="entry name" value="GALACTOSE MUTAROTASE"/>
    <property type="match status" value="1"/>
</dbReference>
<accession>A0A7X0J856</accession>
<evidence type="ECO:0000256" key="1">
    <source>
        <dbReference type="ARBA" id="ARBA00001913"/>
    </source>
</evidence>
<dbReference type="NCBIfam" id="NF008277">
    <property type="entry name" value="PRK11055.1"/>
    <property type="match status" value="1"/>
</dbReference>
<comment type="similarity">
    <text evidence="3 8">Belongs to the aldose epimerase family.</text>
</comment>
<feature type="active site" description="Proton acceptor" evidence="9">
    <location>
        <position position="305"/>
    </location>
</feature>
<name>A0A7X0J856_9SPHI</name>
<dbReference type="Pfam" id="PF01263">
    <property type="entry name" value="Aldose_epim"/>
    <property type="match status" value="1"/>
</dbReference>
<comment type="catalytic activity">
    <reaction evidence="8">
        <text>alpha-D-glucose = beta-D-glucose</text>
        <dbReference type="Rhea" id="RHEA:10264"/>
        <dbReference type="ChEBI" id="CHEBI:15903"/>
        <dbReference type="ChEBI" id="CHEBI:17925"/>
        <dbReference type="EC" id="5.1.3.3"/>
    </reaction>
</comment>
<dbReference type="PIRSF" id="PIRSF005096">
    <property type="entry name" value="GALM"/>
    <property type="match status" value="1"/>
</dbReference>
<dbReference type="Gene3D" id="2.70.98.10">
    <property type="match status" value="1"/>
</dbReference>
<organism evidence="12 13">
    <name type="scientific">Pedobacter cryoconitis</name>
    <dbReference type="NCBI Taxonomy" id="188932"/>
    <lineage>
        <taxon>Bacteria</taxon>
        <taxon>Pseudomonadati</taxon>
        <taxon>Bacteroidota</taxon>
        <taxon>Sphingobacteriia</taxon>
        <taxon>Sphingobacteriales</taxon>
        <taxon>Sphingobacteriaceae</taxon>
        <taxon>Pedobacter</taxon>
    </lineage>
</organism>
<evidence type="ECO:0000313" key="12">
    <source>
        <dbReference type="EMBL" id="MBB6502828.1"/>
    </source>
</evidence>
<evidence type="ECO:0000256" key="5">
    <source>
        <dbReference type="ARBA" id="ARBA00022837"/>
    </source>
</evidence>
<dbReference type="UniPathway" id="UPA00242"/>
<dbReference type="GO" id="GO:0006006">
    <property type="term" value="P:glucose metabolic process"/>
    <property type="evidence" value="ECO:0007669"/>
    <property type="project" value="TreeGrafter"/>
</dbReference>
<dbReference type="GO" id="GO:0033499">
    <property type="term" value="P:galactose catabolic process via UDP-galactose, Leloir pathway"/>
    <property type="evidence" value="ECO:0007669"/>
    <property type="project" value="TreeGrafter"/>
</dbReference>
<keyword evidence="5" id="KW-0106">Calcium</keyword>
<evidence type="ECO:0000313" key="13">
    <source>
        <dbReference type="Proteomes" id="UP000521017"/>
    </source>
</evidence>
<evidence type="ECO:0000256" key="3">
    <source>
        <dbReference type="ARBA" id="ARBA00006206"/>
    </source>
</evidence>
<dbReference type="AlphaFoldDB" id="A0A7X0J856"/>
<dbReference type="InterPro" id="IPR047215">
    <property type="entry name" value="Galactose_mutarotase-like"/>
</dbReference>
<evidence type="ECO:0000256" key="7">
    <source>
        <dbReference type="ARBA" id="ARBA00023277"/>
    </source>
</evidence>
<dbReference type="SUPFAM" id="SSF74650">
    <property type="entry name" value="Galactose mutarotase-like"/>
    <property type="match status" value="1"/>
</dbReference>
<feature type="active site" description="Proton donor" evidence="9">
    <location>
        <position position="177"/>
    </location>
</feature>